<evidence type="ECO:0000313" key="2">
    <source>
        <dbReference type="EMBL" id="KTD17809.1"/>
    </source>
</evidence>
<dbReference type="STRING" id="456.Ljor_2115"/>
<feature type="compositionally biased region" description="Polar residues" evidence="1">
    <location>
        <begin position="591"/>
        <end position="604"/>
    </location>
</feature>
<organism evidence="2 3">
    <name type="scientific">Legionella jordanis</name>
    <dbReference type="NCBI Taxonomy" id="456"/>
    <lineage>
        <taxon>Bacteria</taxon>
        <taxon>Pseudomonadati</taxon>
        <taxon>Pseudomonadota</taxon>
        <taxon>Gammaproteobacteria</taxon>
        <taxon>Legionellales</taxon>
        <taxon>Legionellaceae</taxon>
        <taxon>Legionella</taxon>
    </lineage>
</organism>
<dbReference type="PATRIC" id="fig|456.5.peg.2271"/>
<accession>A0A0W0VCE7</accession>
<comment type="caution">
    <text evidence="2">The sequence shown here is derived from an EMBL/GenBank/DDBJ whole genome shotgun (WGS) entry which is preliminary data.</text>
</comment>
<sequence>MGWWDKIKDKAVQWGAAVWNNASFSNGVTSVANFSYRTISEGLELIPAIPRTAVNSVFTPRIRRLLRGAGRILVEDVAVLALVDWVYANIQDMGQDYLDEHREPSFVSASTTIQLGLWGVSAAYYLYSYPKRAQTALRIAILVMDSSNIFDKDSKTPTMTLCESHGIKGLLEGSSLGHYSSLLALSPIRHIPIVGEMAHRAGATYLKGRYILTLTTPRLCGIHQEEYRREYPELALSLGIAHELLTCLTLFLMESSTDHVLSYLGIHAGIPSQYYAVYIDSLLMIAMVAITSQRVLPPPVEASQRARDPIELWERTVIFLVDALIIGLRKKLPPLFKDNPAPLLPWKEIPGRIQALWFHPHFQNYFKPLLPSLFHDLEHFKRDPVIPWASFRNRVIKITSIIEDIHEKAKPVLLLPTSATTNVVLPPIASYFGVPKLPKFLVELLLNLLGNSDLYMALHSIRTRVEAHYPGERPSLPRFTGFPLHRGLAEIKGQPQDLTVFADKGTLDPHLVIPLPIKSAVKIEEIEDKEKKDSVDTFKQELTPDMVISTVRRRRPEQSNSAMESRPSHGGIFKTQLDPKLILAPRGNVSPDRSSLQTNSSLFN</sequence>
<dbReference type="Proteomes" id="UP000055035">
    <property type="component" value="Unassembled WGS sequence"/>
</dbReference>
<dbReference type="AlphaFoldDB" id="A0A0W0VCE7"/>
<keyword evidence="3" id="KW-1185">Reference proteome</keyword>
<protein>
    <submittedName>
        <fullName evidence="2">Uncharacterized protein</fullName>
    </submittedName>
</protein>
<evidence type="ECO:0000256" key="1">
    <source>
        <dbReference type="SAM" id="MobiDB-lite"/>
    </source>
</evidence>
<reference evidence="2 3" key="1">
    <citation type="submission" date="2015-11" db="EMBL/GenBank/DDBJ databases">
        <title>Genomic analysis of 38 Legionella species identifies large and diverse effector repertoires.</title>
        <authorList>
            <person name="Burstein D."/>
            <person name="Amaro F."/>
            <person name="Zusman T."/>
            <person name="Lifshitz Z."/>
            <person name="Cohen O."/>
            <person name="Gilbert J.A."/>
            <person name="Pupko T."/>
            <person name="Shuman H.A."/>
            <person name="Segal G."/>
        </authorList>
    </citation>
    <scope>NUCLEOTIDE SEQUENCE [LARGE SCALE GENOMIC DNA]</scope>
    <source>
        <strain evidence="2 3">BL-540</strain>
    </source>
</reference>
<name>A0A0W0VCE7_9GAMM</name>
<dbReference type="EMBL" id="LNYJ01000011">
    <property type="protein sequence ID" value="KTD17809.1"/>
    <property type="molecule type" value="Genomic_DNA"/>
</dbReference>
<gene>
    <name evidence="2" type="ORF">Ljor_2115</name>
</gene>
<feature type="region of interest" description="Disordered" evidence="1">
    <location>
        <begin position="552"/>
        <end position="604"/>
    </location>
</feature>
<proteinExistence type="predicted"/>
<evidence type="ECO:0000313" key="3">
    <source>
        <dbReference type="Proteomes" id="UP000055035"/>
    </source>
</evidence>